<evidence type="ECO:0000256" key="5">
    <source>
        <dbReference type="SAM" id="MobiDB-lite"/>
    </source>
</evidence>
<sequence>MVYIALGVVALSVSFYIISYGHPATFLSHTWRHRTPEPPKTVTTGQKPRADKEAEQLEGMTGDQANKQPKHELQDTQSDSRSTSPQTTPKARPRTSAAASSQQQQPIPSFALDGAEDDSPAATLLRSDRPNPSPSRSSSHTQQQQQQPISMPPPPLPSSSTARRKPHTTRASPRPPNPAPTLPSARPTASTLLPRPSHASTLRKPPSSTLSPTTSSLPPPSRPSKKILLAPGHSPLDWAALVHTLPPPAHLLKIPPSLLAHHNGRVDPSTGKRKDAWGVWAGRVYNLSPYLDFHPGGKAEILRAAGREEGVVRRLFEGVHPWVSWEGMLGGCLVGVMVGEGEGEGEGEDGWGEEMD</sequence>
<feature type="compositionally biased region" description="Low complexity" evidence="5">
    <location>
        <begin position="134"/>
        <end position="149"/>
    </location>
</feature>
<dbReference type="OrthoDB" id="432299at2759"/>
<evidence type="ECO:0000256" key="4">
    <source>
        <dbReference type="RuleBase" id="RU362121"/>
    </source>
</evidence>
<evidence type="ECO:0000256" key="1">
    <source>
        <dbReference type="ARBA" id="ARBA00022617"/>
    </source>
</evidence>
<dbReference type="Pfam" id="PF00173">
    <property type="entry name" value="Cyt-b5"/>
    <property type="match status" value="1"/>
</dbReference>
<dbReference type="InterPro" id="IPR001199">
    <property type="entry name" value="Cyt_B5-like_heme/steroid-bd"/>
</dbReference>
<dbReference type="PROSITE" id="PS00191">
    <property type="entry name" value="CYTOCHROME_B5_1"/>
    <property type="match status" value="1"/>
</dbReference>
<dbReference type="PANTHER" id="PTHR46237">
    <property type="entry name" value="CYTOCHROME B5 REDUCTASE 4 FAMILY MEMBER"/>
    <property type="match status" value="1"/>
</dbReference>
<dbReference type="GO" id="GO:0004128">
    <property type="term" value="F:cytochrome-b5 reductase activity, acting on NAD(P)H"/>
    <property type="evidence" value="ECO:0007669"/>
    <property type="project" value="TreeGrafter"/>
</dbReference>
<dbReference type="GO" id="GO:0005737">
    <property type="term" value="C:cytoplasm"/>
    <property type="evidence" value="ECO:0007669"/>
    <property type="project" value="TreeGrafter"/>
</dbReference>
<accession>A0A8H3FXK4</accession>
<gene>
    <name evidence="7" type="ORF">HETSPECPRED_008421</name>
</gene>
<proteinExistence type="inferred from homology"/>
<protein>
    <recommendedName>
        <fullName evidence="6">Cytochrome b5 heme-binding domain-containing protein</fullName>
    </recommendedName>
</protein>
<feature type="domain" description="Cytochrome b5 heme-binding" evidence="6">
    <location>
        <begin position="251"/>
        <end position="338"/>
    </location>
</feature>
<dbReference type="InterPro" id="IPR018506">
    <property type="entry name" value="Cyt_B5_heme-BS"/>
</dbReference>
<dbReference type="SMART" id="SM01117">
    <property type="entry name" value="Cyt-b5"/>
    <property type="match status" value="1"/>
</dbReference>
<organism evidence="7 8">
    <name type="scientific">Heterodermia speciosa</name>
    <dbReference type="NCBI Taxonomy" id="116794"/>
    <lineage>
        <taxon>Eukaryota</taxon>
        <taxon>Fungi</taxon>
        <taxon>Dikarya</taxon>
        <taxon>Ascomycota</taxon>
        <taxon>Pezizomycotina</taxon>
        <taxon>Lecanoromycetes</taxon>
        <taxon>OSLEUM clade</taxon>
        <taxon>Lecanoromycetidae</taxon>
        <taxon>Caliciales</taxon>
        <taxon>Physciaceae</taxon>
        <taxon>Heterodermia</taxon>
    </lineage>
</organism>
<feature type="compositionally biased region" description="Polar residues" evidence="5">
    <location>
        <begin position="75"/>
        <end position="86"/>
    </location>
</feature>
<feature type="compositionally biased region" description="Low complexity" evidence="5">
    <location>
        <begin position="87"/>
        <end position="109"/>
    </location>
</feature>
<reference evidence="7" key="1">
    <citation type="submission" date="2021-03" db="EMBL/GenBank/DDBJ databases">
        <authorList>
            <person name="Tagirdzhanova G."/>
        </authorList>
    </citation>
    <scope>NUCLEOTIDE SEQUENCE</scope>
</reference>
<dbReference type="InterPro" id="IPR051872">
    <property type="entry name" value="Cytochrome_b5/Flavoprotein_Rdt"/>
</dbReference>
<evidence type="ECO:0000313" key="7">
    <source>
        <dbReference type="EMBL" id="CAF9932674.1"/>
    </source>
</evidence>
<dbReference type="EMBL" id="CAJPDS010000064">
    <property type="protein sequence ID" value="CAF9932674.1"/>
    <property type="molecule type" value="Genomic_DNA"/>
</dbReference>
<dbReference type="InterPro" id="IPR036400">
    <property type="entry name" value="Cyt_B5-like_heme/steroid_sf"/>
</dbReference>
<feature type="region of interest" description="Disordered" evidence="5">
    <location>
        <begin position="30"/>
        <end position="229"/>
    </location>
</feature>
<feature type="compositionally biased region" description="Low complexity" evidence="5">
    <location>
        <begin position="200"/>
        <end position="216"/>
    </location>
</feature>
<evidence type="ECO:0000256" key="2">
    <source>
        <dbReference type="ARBA" id="ARBA00022723"/>
    </source>
</evidence>
<evidence type="ECO:0000313" key="8">
    <source>
        <dbReference type="Proteomes" id="UP000664521"/>
    </source>
</evidence>
<keyword evidence="3 4" id="KW-0408">Iron</keyword>
<dbReference type="SUPFAM" id="SSF55856">
    <property type="entry name" value="Cytochrome b5-like heme/steroid binding domain"/>
    <property type="match status" value="1"/>
</dbReference>
<dbReference type="PROSITE" id="PS50255">
    <property type="entry name" value="CYTOCHROME_B5_2"/>
    <property type="match status" value="1"/>
</dbReference>
<keyword evidence="8" id="KW-1185">Reference proteome</keyword>
<dbReference type="Gene3D" id="3.10.120.10">
    <property type="entry name" value="Cytochrome b5-like heme/steroid binding domain"/>
    <property type="match status" value="1"/>
</dbReference>
<dbReference type="PANTHER" id="PTHR46237:SF1">
    <property type="entry name" value="CYTOCHROME B5 REDUCTASE 4"/>
    <property type="match status" value="1"/>
</dbReference>
<dbReference type="GO" id="GO:0046872">
    <property type="term" value="F:metal ion binding"/>
    <property type="evidence" value="ECO:0007669"/>
    <property type="project" value="UniProtKB-UniRule"/>
</dbReference>
<evidence type="ECO:0000259" key="6">
    <source>
        <dbReference type="PROSITE" id="PS50255"/>
    </source>
</evidence>
<dbReference type="AlphaFoldDB" id="A0A8H3FXK4"/>
<name>A0A8H3FXK4_9LECA</name>
<evidence type="ECO:0000256" key="3">
    <source>
        <dbReference type="ARBA" id="ARBA00023004"/>
    </source>
</evidence>
<comment type="caution">
    <text evidence="7">The sequence shown here is derived from an EMBL/GenBank/DDBJ whole genome shotgun (WGS) entry which is preliminary data.</text>
</comment>
<keyword evidence="1 4" id="KW-0349">Heme</keyword>
<comment type="similarity">
    <text evidence="4">Belongs to the cytochrome b5 family.</text>
</comment>
<keyword evidence="2 4" id="KW-0479">Metal-binding</keyword>
<dbReference type="Proteomes" id="UP000664521">
    <property type="component" value="Unassembled WGS sequence"/>
</dbReference>
<dbReference type="GO" id="GO:0020037">
    <property type="term" value="F:heme binding"/>
    <property type="evidence" value="ECO:0007669"/>
    <property type="project" value="UniProtKB-UniRule"/>
</dbReference>